<dbReference type="Proteomes" id="UP000717996">
    <property type="component" value="Unassembled WGS sequence"/>
</dbReference>
<dbReference type="Pfam" id="PF14617">
    <property type="entry name" value="CMS1"/>
    <property type="match status" value="1"/>
</dbReference>
<evidence type="ECO:0000256" key="1">
    <source>
        <dbReference type="SAM" id="MobiDB-lite"/>
    </source>
</evidence>
<dbReference type="EMBL" id="JAANIT010001055">
    <property type="protein sequence ID" value="KAG1542525.1"/>
    <property type="molecule type" value="Genomic_DNA"/>
</dbReference>
<comment type="caution">
    <text evidence="2">The sequence shown here is derived from an EMBL/GenBank/DDBJ whole genome shotgun (WGS) entry which is preliminary data.</text>
</comment>
<dbReference type="OMA" id="DHFAQKA"/>
<proteinExistence type="predicted"/>
<feature type="region of interest" description="Disordered" evidence="1">
    <location>
        <begin position="1"/>
        <end position="74"/>
    </location>
</feature>
<dbReference type="Gene3D" id="3.40.50.300">
    <property type="entry name" value="P-loop containing nucleotide triphosphate hydrolases"/>
    <property type="match status" value="1"/>
</dbReference>
<evidence type="ECO:0000313" key="2">
    <source>
        <dbReference type="EMBL" id="KAG1542525.1"/>
    </source>
</evidence>
<evidence type="ECO:0008006" key="4">
    <source>
        <dbReference type="Google" id="ProtNLM"/>
    </source>
</evidence>
<dbReference type="GO" id="GO:0030686">
    <property type="term" value="C:90S preribosome"/>
    <property type="evidence" value="ECO:0007669"/>
    <property type="project" value="TreeGrafter"/>
</dbReference>
<organism evidence="2 3">
    <name type="scientific">Rhizopus oryzae</name>
    <name type="common">Mucormycosis agent</name>
    <name type="synonym">Rhizopus arrhizus var. delemar</name>
    <dbReference type="NCBI Taxonomy" id="64495"/>
    <lineage>
        <taxon>Eukaryota</taxon>
        <taxon>Fungi</taxon>
        <taxon>Fungi incertae sedis</taxon>
        <taxon>Mucoromycota</taxon>
        <taxon>Mucoromycotina</taxon>
        <taxon>Mucoromycetes</taxon>
        <taxon>Mucorales</taxon>
        <taxon>Mucorineae</taxon>
        <taxon>Rhizopodaceae</taxon>
        <taxon>Rhizopus</taxon>
    </lineage>
</organism>
<sequence>MAGDDKKKIASADDFEDDFQEEAVYSDNEPVIEDDGQVDDNLKRKNIPESEEQQPKKKKKKQQKKKKGSNNPFDTISIWKENAATQAAYVKDRQMIALPDLSAVELEEQYLPEEIFVNNEKFNQEHTLEALPNYIKFGVAGHKKLLKKPEALASPVALVVTHSAIRAVDLARALKEFSKTAKIAKLFAKHFKIEEQVNFLEREPIHIGVCTPNRLQALVDQDHLSLSKLELIVIDTEKNSKTFNIFDNQEVRGDLFKFLGSHISMLMKHNKIKVGLF</sequence>
<dbReference type="PANTHER" id="PTHR24030:SF0">
    <property type="entry name" value="PROTEIN CMSS1"/>
    <property type="match status" value="1"/>
</dbReference>
<dbReference type="AlphaFoldDB" id="A0A9P6Y9A1"/>
<gene>
    <name evidence="2" type="ORF">G6F51_007218</name>
</gene>
<feature type="compositionally biased region" description="Basic residues" evidence="1">
    <location>
        <begin position="56"/>
        <end position="68"/>
    </location>
</feature>
<evidence type="ECO:0000313" key="3">
    <source>
        <dbReference type="Proteomes" id="UP000717996"/>
    </source>
</evidence>
<dbReference type="SUPFAM" id="SSF52540">
    <property type="entry name" value="P-loop containing nucleoside triphosphate hydrolases"/>
    <property type="match status" value="1"/>
</dbReference>
<name>A0A9P6Y9A1_RHIOR</name>
<accession>A0A9P6Y9A1</accession>
<dbReference type="InterPro" id="IPR032704">
    <property type="entry name" value="Cms1"/>
</dbReference>
<dbReference type="PANTHER" id="PTHR24030">
    <property type="entry name" value="PROTEIN CMSS1"/>
    <property type="match status" value="1"/>
</dbReference>
<feature type="compositionally biased region" description="Basic and acidic residues" evidence="1">
    <location>
        <begin position="1"/>
        <end position="11"/>
    </location>
</feature>
<protein>
    <recommendedName>
        <fullName evidence="4">Protein CMS1</fullName>
    </recommendedName>
</protein>
<dbReference type="GO" id="GO:0005634">
    <property type="term" value="C:nucleus"/>
    <property type="evidence" value="ECO:0007669"/>
    <property type="project" value="TreeGrafter"/>
</dbReference>
<reference evidence="2" key="1">
    <citation type="journal article" date="2020" name="Microb. Genom.">
        <title>Genetic diversity of clinical and environmental Mucorales isolates obtained from an investigation of mucormycosis cases among solid organ transplant recipients.</title>
        <authorList>
            <person name="Nguyen M.H."/>
            <person name="Kaul D."/>
            <person name="Muto C."/>
            <person name="Cheng S.J."/>
            <person name="Richter R.A."/>
            <person name="Bruno V.M."/>
            <person name="Liu G."/>
            <person name="Beyhan S."/>
            <person name="Sundermann A.J."/>
            <person name="Mounaud S."/>
            <person name="Pasculle A.W."/>
            <person name="Nierman W.C."/>
            <person name="Driscoll E."/>
            <person name="Cumbie R."/>
            <person name="Clancy C.J."/>
            <person name="Dupont C.L."/>
        </authorList>
    </citation>
    <scope>NUCLEOTIDE SEQUENCE</scope>
    <source>
        <strain evidence="2">GL16</strain>
    </source>
</reference>
<dbReference type="OrthoDB" id="1929311at2759"/>
<dbReference type="InterPro" id="IPR027417">
    <property type="entry name" value="P-loop_NTPase"/>
</dbReference>